<reference evidence="2" key="1">
    <citation type="journal article" date="2014" name="Front. Microbiol.">
        <title>High frequency of phylogenetically diverse reductive dehalogenase-homologous genes in deep subseafloor sedimentary metagenomes.</title>
        <authorList>
            <person name="Kawai M."/>
            <person name="Futagami T."/>
            <person name="Toyoda A."/>
            <person name="Takaki Y."/>
            <person name="Nishi S."/>
            <person name="Hori S."/>
            <person name="Arai W."/>
            <person name="Tsubouchi T."/>
            <person name="Morono Y."/>
            <person name="Uchiyama I."/>
            <person name="Ito T."/>
            <person name="Fujiyama A."/>
            <person name="Inagaki F."/>
            <person name="Takami H."/>
        </authorList>
    </citation>
    <scope>NUCLEOTIDE SEQUENCE</scope>
    <source>
        <strain evidence="2">Expedition CK06-06</strain>
    </source>
</reference>
<evidence type="ECO:0000256" key="1">
    <source>
        <dbReference type="SAM" id="Phobius"/>
    </source>
</evidence>
<organism evidence="2">
    <name type="scientific">marine sediment metagenome</name>
    <dbReference type="NCBI Taxonomy" id="412755"/>
    <lineage>
        <taxon>unclassified sequences</taxon>
        <taxon>metagenomes</taxon>
        <taxon>ecological metagenomes</taxon>
    </lineage>
</organism>
<proteinExistence type="predicted"/>
<keyword evidence="1" id="KW-1133">Transmembrane helix</keyword>
<name>X1IDL0_9ZZZZ</name>
<keyword evidence="1" id="KW-0472">Membrane</keyword>
<accession>X1IDL0</accession>
<evidence type="ECO:0000313" key="2">
    <source>
        <dbReference type="EMBL" id="GAH79782.1"/>
    </source>
</evidence>
<sequence length="111" mass="12429">SLNIDYDALLQNLEKDPNLLERIAPLVLGMERNDANTIYPKATEELLEAVKKALEEDSGQQPTEPVIPAWLVRCSEPTRRVILFLAGAFLVLISFIWLGPTKSARADQEEP</sequence>
<dbReference type="EMBL" id="BARU01039316">
    <property type="protein sequence ID" value="GAH79782.1"/>
    <property type="molecule type" value="Genomic_DNA"/>
</dbReference>
<gene>
    <name evidence="2" type="ORF">S03H2_60959</name>
</gene>
<feature type="non-terminal residue" evidence="2">
    <location>
        <position position="1"/>
    </location>
</feature>
<keyword evidence="1" id="KW-0812">Transmembrane</keyword>
<protein>
    <submittedName>
        <fullName evidence="2">Uncharacterized protein</fullName>
    </submittedName>
</protein>
<feature type="transmembrane region" description="Helical" evidence="1">
    <location>
        <begin position="81"/>
        <end position="99"/>
    </location>
</feature>
<dbReference type="AlphaFoldDB" id="X1IDL0"/>
<comment type="caution">
    <text evidence="2">The sequence shown here is derived from an EMBL/GenBank/DDBJ whole genome shotgun (WGS) entry which is preliminary data.</text>
</comment>